<evidence type="ECO:0000313" key="1">
    <source>
        <dbReference type="EMBL" id="PWJ49588.1"/>
    </source>
</evidence>
<accession>A0A315ZXG7</accession>
<evidence type="ECO:0000313" key="2">
    <source>
        <dbReference type="Proteomes" id="UP000245880"/>
    </source>
</evidence>
<dbReference type="EMBL" id="QGDT01000046">
    <property type="protein sequence ID" value="PWJ49588.1"/>
    <property type="molecule type" value="Genomic_DNA"/>
</dbReference>
<sequence>MLHQLISEKLAMEPKMHERLAMLVLAGKLDFTSFSSQRQQPYFAYDDGGSRSAYQRLDKVESKAGRVVIIPLQGAMS</sequence>
<dbReference type="RefSeq" id="WP_146202354.1">
    <property type="nucleotide sequence ID" value="NZ_QGDT01000046.1"/>
</dbReference>
<proteinExistence type="predicted"/>
<feature type="non-terminal residue" evidence="1">
    <location>
        <position position="77"/>
    </location>
</feature>
<name>A0A315ZXG7_9BACT</name>
<keyword evidence="2" id="KW-1185">Reference proteome</keyword>
<protein>
    <submittedName>
        <fullName evidence="1">Uncharacterized protein</fullName>
    </submittedName>
</protein>
<dbReference type="Proteomes" id="UP000245880">
    <property type="component" value="Unassembled WGS sequence"/>
</dbReference>
<comment type="caution">
    <text evidence="1">The sequence shown here is derived from an EMBL/GenBank/DDBJ whole genome shotgun (WGS) entry which is preliminary data.</text>
</comment>
<gene>
    <name evidence="1" type="ORF">CLV98_1461</name>
</gene>
<dbReference type="OrthoDB" id="1490107at2"/>
<dbReference type="AlphaFoldDB" id="A0A315ZXG7"/>
<reference evidence="1 2" key="1">
    <citation type="submission" date="2018-03" db="EMBL/GenBank/DDBJ databases">
        <title>Genomic Encyclopedia of Archaeal and Bacterial Type Strains, Phase II (KMG-II): from individual species to whole genera.</title>
        <authorList>
            <person name="Goeker M."/>
        </authorList>
    </citation>
    <scope>NUCLEOTIDE SEQUENCE [LARGE SCALE GENOMIC DNA]</scope>
    <source>
        <strain evidence="1 2">DSM 100346</strain>
    </source>
</reference>
<organism evidence="1 2">
    <name type="scientific">Dyadobacter jejuensis</name>
    <dbReference type="NCBI Taxonomy" id="1082580"/>
    <lineage>
        <taxon>Bacteria</taxon>
        <taxon>Pseudomonadati</taxon>
        <taxon>Bacteroidota</taxon>
        <taxon>Cytophagia</taxon>
        <taxon>Cytophagales</taxon>
        <taxon>Spirosomataceae</taxon>
        <taxon>Dyadobacter</taxon>
    </lineage>
</organism>